<evidence type="ECO:0000313" key="1">
    <source>
        <dbReference type="EMBL" id="MPC17524.1"/>
    </source>
</evidence>
<protein>
    <submittedName>
        <fullName evidence="1">Uncharacterized protein</fullName>
    </submittedName>
</protein>
<organism evidence="1 2">
    <name type="scientific">Portunus trituberculatus</name>
    <name type="common">Swimming crab</name>
    <name type="synonym">Neptunus trituberculatus</name>
    <dbReference type="NCBI Taxonomy" id="210409"/>
    <lineage>
        <taxon>Eukaryota</taxon>
        <taxon>Metazoa</taxon>
        <taxon>Ecdysozoa</taxon>
        <taxon>Arthropoda</taxon>
        <taxon>Crustacea</taxon>
        <taxon>Multicrustacea</taxon>
        <taxon>Malacostraca</taxon>
        <taxon>Eumalacostraca</taxon>
        <taxon>Eucarida</taxon>
        <taxon>Decapoda</taxon>
        <taxon>Pleocyemata</taxon>
        <taxon>Brachyura</taxon>
        <taxon>Eubrachyura</taxon>
        <taxon>Portunoidea</taxon>
        <taxon>Portunidae</taxon>
        <taxon>Portuninae</taxon>
        <taxon>Portunus</taxon>
    </lineage>
</organism>
<accession>A0A5B7D8B1</accession>
<keyword evidence="2" id="KW-1185">Reference proteome</keyword>
<dbReference type="AlphaFoldDB" id="A0A5B7D8B1"/>
<sequence length="93" mass="10084">MNLVFECPAAYCTLQCHAGTEALLWCVLVGSDIMLTAGTLHNAVTEKDPPCRPLASAHFLMFLPDFASSAYSSHQQAGDAGRTRRWVRLSGVT</sequence>
<dbReference type="Proteomes" id="UP000324222">
    <property type="component" value="Unassembled WGS sequence"/>
</dbReference>
<reference evidence="1 2" key="1">
    <citation type="submission" date="2019-05" db="EMBL/GenBank/DDBJ databases">
        <title>Another draft genome of Portunus trituberculatus and its Hox gene families provides insights of decapod evolution.</title>
        <authorList>
            <person name="Jeong J.-H."/>
            <person name="Song I."/>
            <person name="Kim S."/>
            <person name="Choi T."/>
            <person name="Kim D."/>
            <person name="Ryu S."/>
            <person name="Kim W."/>
        </authorList>
    </citation>
    <scope>NUCLEOTIDE SEQUENCE [LARGE SCALE GENOMIC DNA]</scope>
    <source>
        <tissue evidence="1">Muscle</tissue>
    </source>
</reference>
<name>A0A5B7D8B1_PORTR</name>
<comment type="caution">
    <text evidence="1">The sequence shown here is derived from an EMBL/GenBank/DDBJ whole genome shotgun (WGS) entry which is preliminary data.</text>
</comment>
<gene>
    <name evidence="1" type="ORF">E2C01_010384</name>
</gene>
<proteinExistence type="predicted"/>
<evidence type="ECO:0000313" key="2">
    <source>
        <dbReference type="Proteomes" id="UP000324222"/>
    </source>
</evidence>
<dbReference type="EMBL" id="VSRR010000596">
    <property type="protein sequence ID" value="MPC17524.1"/>
    <property type="molecule type" value="Genomic_DNA"/>
</dbReference>